<evidence type="ECO:0000313" key="2">
    <source>
        <dbReference type="EMBL" id="CAI3996952.1"/>
    </source>
</evidence>
<comment type="caution">
    <text evidence="2">The sequence shown here is derived from an EMBL/GenBank/DDBJ whole genome shotgun (WGS) entry which is preliminary data.</text>
</comment>
<dbReference type="PROSITE" id="PS50097">
    <property type="entry name" value="BTB"/>
    <property type="match status" value="1"/>
</dbReference>
<feature type="domain" description="BTB" evidence="1">
    <location>
        <begin position="48"/>
        <end position="118"/>
    </location>
</feature>
<dbReference type="SUPFAM" id="SSF54695">
    <property type="entry name" value="POZ domain"/>
    <property type="match status" value="1"/>
</dbReference>
<dbReference type="Pfam" id="PF00651">
    <property type="entry name" value="BTB"/>
    <property type="match status" value="1"/>
</dbReference>
<name>A0A9P1G4F4_9DINO</name>
<dbReference type="Gene3D" id="3.30.710.10">
    <property type="entry name" value="Potassium Channel Kv1.1, Chain A"/>
    <property type="match status" value="1"/>
</dbReference>
<dbReference type="EMBL" id="CAMXCT020002269">
    <property type="protein sequence ID" value="CAL1150327.1"/>
    <property type="molecule type" value="Genomic_DNA"/>
</dbReference>
<dbReference type="AlphaFoldDB" id="A0A9P1G4F4"/>
<sequence>MPEPTRLVSSLEMKPTDLKVRLPKLTDSSGGPSLSENVRSFFQTCQFFDVCLVVKDVRFPVHQAVLASLSEGMQRFLREALAVLPRPEVMCCAVEELPSIQLGISHPKAVLVLLDFAYQLGGAFELDIEELRDVLKLAQIFELPMLQERLVEPMAQQVTHASIMEILAISVQFDLMGLYNHAFKILVLSGYLKEMAKSNSMLQYPELMQHMLLHFAATSHAK</sequence>
<evidence type="ECO:0000313" key="3">
    <source>
        <dbReference type="EMBL" id="CAL4784264.1"/>
    </source>
</evidence>
<dbReference type="InterPro" id="IPR000210">
    <property type="entry name" value="BTB/POZ_dom"/>
</dbReference>
<proteinExistence type="predicted"/>
<accession>A0A9P1G4F4</accession>
<dbReference type="InterPro" id="IPR011333">
    <property type="entry name" value="SKP1/BTB/POZ_sf"/>
</dbReference>
<reference evidence="3 4" key="2">
    <citation type="submission" date="2024-05" db="EMBL/GenBank/DDBJ databases">
        <authorList>
            <person name="Chen Y."/>
            <person name="Shah S."/>
            <person name="Dougan E. K."/>
            <person name="Thang M."/>
            <person name="Chan C."/>
        </authorList>
    </citation>
    <scope>NUCLEOTIDE SEQUENCE [LARGE SCALE GENOMIC DNA]</scope>
</reference>
<dbReference type="Proteomes" id="UP001152797">
    <property type="component" value="Unassembled WGS sequence"/>
</dbReference>
<dbReference type="CDD" id="cd18186">
    <property type="entry name" value="BTB_POZ_ZBTB_KLHL-like"/>
    <property type="match status" value="1"/>
</dbReference>
<dbReference type="OrthoDB" id="6102916at2759"/>
<keyword evidence="4" id="KW-1185">Reference proteome</keyword>
<reference evidence="2" key="1">
    <citation type="submission" date="2022-10" db="EMBL/GenBank/DDBJ databases">
        <authorList>
            <person name="Chen Y."/>
            <person name="Dougan E. K."/>
            <person name="Chan C."/>
            <person name="Rhodes N."/>
            <person name="Thang M."/>
        </authorList>
    </citation>
    <scope>NUCLEOTIDE SEQUENCE</scope>
</reference>
<dbReference type="EMBL" id="CAMXCT030002269">
    <property type="protein sequence ID" value="CAL4784264.1"/>
    <property type="molecule type" value="Genomic_DNA"/>
</dbReference>
<protein>
    <submittedName>
        <fullName evidence="3">BTB domain-containing protein</fullName>
    </submittedName>
</protein>
<evidence type="ECO:0000313" key="4">
    <source>
        <dbReference type="Proteomes" id="UP001152797"/>
    </source>
</evidence>
<dbReference type="SMART" id="SM00225">
    <property type="entry name" value="BTB"/>
    <property type="match status" value="1"/>
</dbReference>
<dbReference type="PANTHER" id="PTHR45632">
    <property type="entry name" value="LD33804P"/>
    <property type="match status" value="1"/>
</dbReference>
<organism evidence="2">
    <name type="scientific">Cladocopium goreaui</name>
    <dbReference type="NCBI Taxonomy" id="2562237"/>
    <lineage>
        <taxon>Eukaryota</taxon>
        <taxon>Sar</taxon>
        <taxon>Alveolata</taxon>
        <taxon>Dinophyceae</taxon>
        <taxon>Suessiales</taxon>
        <taxon>Symbiodiniaceae</taxon>
        <taxon>Cladocopium</taxon>
    </lineage>
</organism>
<dbReference type="EMBL" id="CAMXCT010002269">
    <property type="protein sequence ID" value="CAI3996952.1"/>
    <property type="molecule type" value="Genomic_DNA"/>
</dbReference>
<gene>
    <name evidence="2" type="ORF">C1SCF055_LOCUS23382</name>
</gene>
<evidence type="ECO:0000259" key="1">
    <source>
        <dbReference type="PROSITE" id="PS50097"/>
    </source>
</evidence>